<dbReference type="SUPFAM" id="SSF56300">
    <property type="entry name" value="Metallo-dependent phosphatases"/>
    <property type="match status" value="1"/>
</dbReference>
<keyword evidence="4" id="KW-1185">Reference proteome</keyword>
<dbReference type="GO" id="GO:0004722">
    <property type="term" value="F:protein serine/threonine phosphatase activity"/>
    <property type="evidence" value="ECO:0007669"/>
    <property type="project" value="TreeGrafter"/>
</dbReference>
<dbReference type="InterPro" id="IPR006186">
    <property type="entry name" value="Ser/Thr-sp_prot-phosphatase"/>
</dbReference>
<feature type="region of interest" description="Disordered" evidence="1">
    <location>
        <begin position="448"/>
        <end position="467"/>
    </location>
</feature>
<dbReference type="InterPro" id="IPR050341">
    <property type="entry name" value="PP1_catalytic_subunit"/>
</dbReference>
<dbReference type="GO" id="GO:0005737">
    <property type="term" value="C:cytoplasm"/>
    <property type="evidence" value="ECO:0007669"/>
    <property type="project" value="TreeGrafter"/>
</dbReference>
<feature type="region of interest" description="Disordered" evidence="1">
    <location>
        <begin position="1234"/>
        <end position="1260"/>
    </location>
</feature>
<dbReference type="GO" id="GO:0005634">
    <property type="term" value="C:nucleus"/>
    <property type="evidence" value="ECO:0007669"/>
    <property type="project" value="TreeGrafter"/>
</dbReference>
<dbReference type="Proteomes" id="UP000038009">
    <property type="component" value="Unassembled WGS sequence"/>
</dbReference>
<evidence type="ECO:0000313" key="4">
    <source>
        <dbReference type="Proteomes" id="UP000038009"/>
    </source>
</evidence>
<accession>A0A0N1I9V3</accession>
<dbReference type="SMART" id="SM00156">
    <property type="entry name" value="PP2Ac"/>
    <property type="match status" value="1"/>
</dbReference>
<dbReference type="VEuPathDB" id="TriTrypDB:Lsey_0036_0080"/>
<dbReference type="InterPro" id="IPR004843">
    <property type="entry name" value="Calcineurin-like_PHP"/>
</dbReference>
<dbReference type="PRINTS" id="PR00114">
    <property type="entry name" value="STPHPHTASE"/>
</dbReference>
<gene>
    <name evidence="3" type="ORF">ABL78_1959</name>
</gene>
<dbReference type="OMA" id="DVGWHSV"/>
<evidence type="ECO:0000259" key="2">
    <source>
        <dbReference type="SMART" id="SM00156"/>
    </source>
</evidence>
<dbReference type="PANTHER" id="PTHR11668:SF496">
    <property type="entry name" value="SERINE_THREONINE-PROTEIN PHOSPHATASE"/>
    <property type="match status" value="1"/>
</dbReference>
<dbReference type="Pfam" id="PF00149">
    <property type="entry name" value="Metallophos"/>
    <property type="match status" value="1"/>
</dbReference>
<comment type="caution">
    <text evidence="3">The sequence shown here is derived from an EMBL/GenBank/DDBJ whole genome shotgun (WGS) entry which is preliminary data.</text>
</comment>
<feature type="region of interest" description="Disordered" evidence="1">
    <location>
        <begin position="617"/>
        <end position="642"/>
    </location>
</feature>
<dbReference type="PANTHER" id="PTHR11668">
    <property type="entry name" value="SERINE/THREONINE PROTEIN PHOSPHATASE"/>
    <property type="match status" value="1"/>
</dbReference>
<feature type="region of interest" description="Disordered" evidence="1">
    <location>
        <begin position="1037"/>
        <end position="1069"/>
    </location>
</feature>
<feature type="region of interest" description="Disordered" evidence="1">
    <location>
        <begin position="25"/>
        <end position="45"/>
    </location>
</feature>
<feature type="region of interest" description="Disordered" evidence="1">
    <location>
        <begin position="378"/>
        <end position="421"/>
    </location>
</feature>
<protein>
    <recommendedName>
        <fullName evidence="2">Serine/threonine specific protein phosphatases domain-containing protein</fullName>
    </recommendedName>
</protein>
<dbReference type="OrthoDB" id="262865at2759"/>
<evidence type="ECO:0000256" key="1">
    <source>
        <dbReference type="SAM" id="MobiDB-lite"/>
    </source>
</evidence>
<reference evidence="3 4" key="1">
    <citation type="journal article" date="2015" name="PLoS Pathog.">
        <title>Leptomonas seymouri: Adaptations to the Dixenous Life Cycle Analyzed by Genome Sequencing, Transcriptome Profiling and Co-infection with Leishmania donovani.</title>
        <authorList>
            <person name="Kraeva N."/>
            <person name="Butenko A."/>
            <person name="Hlavacova J."/>
            <person name="Kostygov A."/>
            <person name="Myskova J."/>
            <person name="Grybchuk D."/>
            <person name="Lestinova T."/>
            <person name="Votypka J."/>
            <person name="Volf P."/>
            <person name="Opperdoes F."/>
            <person name="Flegontov P."/>
            <person name="Lukes J."/>
            <person name="Yurchenko V."/>
        </authorList>
    </citation>
    <scope>NUCLEOTIDE SEQUENCE [LARGE SCALE GENOMIC DNA]</scope>
    <source>
        <strain evidence="3 4">ATCC 30220</strain>
    </source>
</reference>
<feature type="compositionally biased region" description="Low complexity" evidence="1">
    <location>
        <begin position="26"/>
        <end position="39"/>
    </location>
</feature>
<proteinExistence type="predicted"/>
<feature type="region of interest" description="Disordered" evidence="1">
    <location>
        <begin position="474"/>
        <end position="555"/>
    </location>
</feature>
<evidence type="ECO:0000313" key="3">
    <source>
        <dbReference type="EMBL" id="KPI88914.1"/>
    </source>
</evidence>
<dbReference type="InterPro" id="IPR029052">
    <property type="entry name" value="Metallo-depent_PP-like"/>
</dbReference>
<feature type="compositionally biased region" description="Low complexity" evidence="1">
    <location>
        <begin position="1041"/>
        <end position="1054"/>
    </location>
</feature>
<sequence length="1475" mass="158440">MAAAYFTDSVTITAPRMTLAKRKRCLLSPPSSGPSTPLPSAGPKRRCRFHFFPANRSRPPRFTAMPRDGAPASPHKAVRQACERTACVTDQVTCLSTPSSGDSETGAPTDHGLTYSECEPAQKCGSVTRISVTAGDGGMLVQWDSRKGDVLLVPAAIPVVGDWVKAVRLVAKENAGVVLLTLLNMSFRIYVDGLRLARVGSPVAVHPSQLVRFAASPTVYSITSADGSPSAFSAVGVVLCRGRRNLLLPPEMRMQTDAPHMRPAPPLPRVPSPAAQQTTFSSPQETLAESTLFSVRAKSSEQQRLCDDVAVPCVLPHSTAQTLLADGTASTAACDTAESVFPVGGAAKESTGATDLLAEASVGVERHTSDVMESTLVADRNGGRAGGDVEQRVPTPQSGNHLRNAATPAPATQRGQHQQQGPEFLKTLSAWGPVTTVASPDWKDLSALWSDDSNEEDGETSGSESVSGAFVAALQSRREQQQRKKRLCAEQQPVRHREVGGAEVARAASVQGRATPLSAAGTGGSTCGSFDLRSPTNADDRSSLAPRSPRMGSEVSSLFLSDGWMGKVGSDSDDMRASCALGLKAKMRLKQRMAVAPFVVETFGGTHRYRPLMNKPAAVTHDSSDDERGDIGLTPESVLDPIKPMGREESAEAPWDYPPAADELVTPQTEFVLCKEMRWLPESTTAAKNASFIHDALRRTYDAATDRFTYMAFPGLPDLLYRMFMTVSEELMATLESGRPVRRLSSPVLCAGDLFGSFKDVLVVLGSVAHFTHWSMMHHPLVLLGNYVDVGWHSVEVVLLLCSWACLQPSRVHLLRGPHEDPLVNGNYKTLGKRCLRYKCRQRFGARKGVALWARLNRIFALLPVAAVVDSSVFLVHGGVPQLLPSTTETEVNAGYHMQPRRGGTLYSNTSGVPTPTITATEFASSNLSRYADPLWSFSYSAGSSSPSRAWRPPSARHTFSLPTGAYDEPVTRGDEALRGGADGQQNGALRHHAERCGSAVRGARVAAAADGRATGATGKKMAPLPPVTAASAVDTLAGHDGASPPSSFPSSGDGFAGDHGETTSSVRPVDPVMKSSFEFFRRASGDVPPACAALSRYAPLSGPPTADFSYFDECRLAEHSRPHTPLVHLSSGGSAQMAMSSGAPSALVFDAAVSCDSVEAEENSAARSSAPTSALKTVIATSFTAFNDTHAVDAAANQQQHPSDASEARSGMLTEMDFERLLLATSMRDFSFQTLQPTKEPPGSREVAGEDKSMEEDSDARRCRLLRELVWNRPRDAASKVGQSAEKMRVVDGVVQPSWWLPHEVQCCHMCAPVSAEHRCCRVFGCWALVHFLSRFNFSLLVRGAPESTADMYGALLSEEGRLLSLLTCTHLYKRSLQAAACVLQPTSFQLATWGAQELADSCGQSSLSDLRDIRDSRDEHEQFRRFVHEQVQVRVRDHGRVGPGNRWGIASAYSEFQRQRALGTRLGGGKGPL</sequence>
<organism evidence="3 4">
    <name type="scientific">Leptomonas seymouri</name>
    <dbReference type="NCBI Taxonomy" id="5684"/>
    <lineage>
        <taxon>Eukaryota</taxon>
        <taxon>Discoba</taxon>
        <taxon>Euglenozoa</taxon>
        <taxon>Kinetoplastea</taxon>
        <taxon>Metakinetoplastina</taxon>
        <taxon>Trypanosomatida</taxon>
        <taxon>Trypanosomatidae</taxon>
        <taxon>Leishmaniinae</taxon>
        <taxon>Leptomonas</taxon>
    </lineage>
</organism>
<name>A0A0N1I9V3_LEPSE</name>
<dbReference type="Gene3D" id="3.60.21.10">
    <property type="match status" value="1"/>
</dbReference>
<dbReference type="EMBL" id="LJSK01000036">
    <property type="protein sequence ID" value="KPI88914.1"/>
    <property type="molecule type" value="Genomic_DNA"/>
</dbReference>
<feature type="domain" description="Serine/threonine specific protein phosphatases" evidence="2">
    <location>
        <begin position="720"/>
        <end position="1085"/>
    </location>
</feature>
<dbReference type="CDD" id="cd00144">
    <property type="entry name" value="MPP_PPP_family"/>
    <property type="match status" value="1"/>
</dbReference>